<comment type="similarity">
    <text evidence="1">Belongs to the DNase II family.</text>
</comment>
<proteinExistence type="inferred from homology"/>
<feature type="region of interest" description="Disordered" evidence="3">
    <location>
        <begin position="539"/>
        <end position="589"/>
    </location>
</feature>
<reference evidence="4 5" key="1">
    <citation type="submission" date="2024-02" db="EMBL/GenBank/DDBJ databases">
        <authorList>
            <person name="Chen Y."/>
            <person name="Shah S."/>
            <person name="Dougan E. K."/>
            <person name="Thang M."/>
            <person name="Chan C."/>
        </authorList>
    </citation>
    <scope>NUCLEOTIDE SEQUENCE [LARGE SCALE GENOMIC DNA]</scope>
</reference>
<organism evidence="4 5">
    <name type="scientific">Durusdinium trenchii</name>
    <dbReference type="NCBI Taxonomy" id="1381693"/>
    <lineage>
        <taxon>Eukaryota</taxon>
        <taxon>Sar</taxon>
        <taxon>Alveolata</taxon>
        <taxon>Dinophyceae</taxon>
        <taxon>Suessiales</taxon>
        <taxon>Symbiodiniaceae</taxon>
        <taxon>Durusdinium</taxon>
    </lineage>
</organism>
<evidence type="ECO:0000256" key="2">
    <source>
        <dbReference type="ARBA" id="ARBA00022801"/>
    </source>
</evidence>
<sequence length="589" mass="63772">MASSASSRCNIEVQRLRGLGHLGSGEFPGQPRRTRRDAMDAKEASAGARNGWVSKALLVKTCLFGFVAASLALFSTTASSPLPDVTDGGARRLGAAGLAPLLGDGSAVDWWFAFKLTTSAFPTCSAKPTCAFGGKEQTDGKYGLQYVLSYGSKGKTNAMQLHTDCLGNADDPLAKTFNQVYSGQAPNFVVWNDQFYGDPVLNTKPKCTRECEAPWGHSKGVLAWGDDGTGFVLQVTTPDWPGAGVVPASHRAVDVLDLAEERGLLQRDEAQGYAKRWLSGEVMTDDDSATPLALQRAVLLRASLYQKRAAAKALAELSGLYLCELRPLDTRSDRAQLCASKLPFSALWGQEDGLFVGGAGSGKGLHVDQRPESNVGKQWQGRKLFAAWPIDQSGSWEECYGELFAEPLEAKHLKALEESTQLILLEPGDLFIFNGQMPHTALCLAGDLNVTSYEGFLSLHPEHLRQFQSVCNQFLGPWQPLAEEWKQELHGQLCELQEAWHTSQKLLSQDGDRPLPGLDERLIAAFVVLEEGAQCCVTTEEGGEGDEGELHGEEEPAAPALKRRKTKKGRVPGPGSAVRSSPWKGTEQV</sequence>
<name>A0ABP0SAV1_9DINO</name>
<dbReference type="PANTHER" id="PTHR10858">
    <property type="entry name" value="DEOXYRIBONUCLEASE II"/>
    <property type="match status" value="1"/>
</dbReference>
<accession>A0ABP0SAV1</accession>
<evidence type="ECO:0000313" key="5">
    <source>
        <dbReference type="Proteomes" id="UP001642484"/>
    </source>
</evidence>
<dbReference type="Pfam" id="PF03265">
    <property type="entry name" value="DNase_II"/>
    <property type="match status" value="1"/>
</dbReference>
<protein>
    <recommendedName>
        <fullName evidence="6">JmjC domain-containing protein</fullName>
    </recommendedName>
</protein>
<keyword evidence="2" id="KW-0378">Hydrolase</keyword>
<feature type="compositionally biased region" description="Basic residues" evidence="3">
    <location>
        <begin position="561"/>
        <end position="570"/>
    </location>
</feature>
<dbReference type="Proteomes" id="UP001642484">
    <property type="component" value="Unassembled WGS sequence"/>
</dbReference>
<evidence type="ECO:0000256" key="1">
    <source>
        <dbReference type="ARBA" id="ARBA00007527"/>
    </source>
</evidence>
<dbReference type="SUPFAM" id="SSF51197">
    <property type="entry name" value="Clavaminate synthase-like"/>
    <property type="match status" value="1"/>
</dbReference>
<evidence type="ECO:0008006" key="6">
    <source>
        <dbReference type="Google" id="ProtNLM"/>
    </source>
</evidence>
<feature type="region of interest" description="Disordered" evidence="3">
    <location>
        <begin position="22"/>
        <end position="42"/>
    </location>
</feature>
<evidence type="ECO:0000256" key="3">
    <source>
        <dbReference type="SAM" id="MobiDB-lite"/>
    </source>
</evidence>
<gene>
    <name evidence="4" type="ORF">CCMP2556_LOCUS50948</name>
</gene>
<dbReference type="EMBL" id="CAXAMN010027228">
    <property type="protein sequence ID" value="CAK9109449.1"/>
    <property type="molecule type" value="Genomic_DNA"/>
</dbReference>
<evidence type="ECO:0000313" key="4">
    <source>
        <dbReference type="EMBL" id="CAK9109449.1"/>
    </source>
</evidence>
<dbReference type="PANTHER" id="PTHR10858:SF23">
    <property type="entry name" value="DEOXYRIBONUCLEASE II"/>
    <property type="match status" value="1"/>
</dbReference>
<comment type="caution">
    <text evidence="4">The sequence shown here is derived from an EMBL/GenBank/DDBJ whole genome shotgun (WGS) entry which is preliminary data.</text>
</comment>
<dbReference type="InterPro" id="IPR004947">
    <property type="entry name" value="DNase_II"/>
</dbReference>
<keyword evidence="5" id="KW-1185">Reference proteome</keyword>